<evidence type="ECO:0000313" key="2">
    <source>
        <dbReference type="WBParaSite" id="GPUH_0001987901-mRNA-1"/>
    </source>
</evidence>
<accession>A0A183EFW3</accession>
<dbReference type="InterPro" id="IPR001223">
    <property type="entry name" value="Glyco_hydro18_cat"/>
</dbReference>
<dbReference type="PROSITE" id="PS51910">
    <property type="entry name" value="GH18_2"/>
    <property type="match status" value="1"/>
</dbReference>
<dbReference type="GO" id="GO:0004568">
    <property type="term" value="F:chitinase activity"/>
    <property type="evidence" value="ECO:0007669"/>
    <property type="project" value="TreeGrafter"/>
</dbReference>
<sequence length="294" mass="32241">LILNYSIYRFRPFSPGDYDLYKRVVALKSSDSDLKVLISYGGYNFGSWTFTEIRETFDKSKPGLLLTAAVAAGEDTVLNAYDIKSMANSYDYIFLMSYDLHGSWESTTDMHAKLREKSGGGIYNTEYSAKVWVNGGMPKSKVVIGIPTYSKGYRLTSSANGLGASANGPAAPTAVYTDGAGAAYWEICDMIKSGGKETTETTAVGAYMSQGTNWHGYDNPASIKIKMEWILKEGYAGAFIWALDTDDFNGKHCGKGTYPLMNAINEGLGGAVLPETTTKTPGQVRKRFKLFERY</sequence>
<name>A0A183EFW3_9BILA</name>
<reference evidence="2" key="1">
    <citation type="submission" date="2016-06" db="UniProtKB">
        <authorList>
            <consortium name="WormBaseParasite"/>
        </authorList>
    </citation>
    <scope>IDENTIFICATION</scope>
</reference>
<dbReference type="GO" id="GO:0006032">
    <property type="term" value="P:chitin catabolic process"/>
    <property type="evidence" value="ECO:0007669"/>
    <property type="project" value="TreeGrafter"/>
</dbReference>
<dbReference type="Gene3D" id="3.20.20.80">
    <property type="entry name" value="Glycosidases"/>
    <property type="match status" value="2"/>
</dbReference>
<evidence type="ECO:0000259" key="1">
    <source>
        <dbReference type="PROSITE" id="PS51910"/>
    </source>
</evidence>
<dbReference type="Gene3D" id="3.10.50.10">
    <property type="match status" value="1"/>
</dbReference>
<dbReference type="AlphaFoldDB" id="A0A183EFW3"/>
<dbReference type="InterPro" id="IPR050314">
    <property type="entry name" value="Glycosyl_Hydrlase_18"/>
</dbReference>
<dbReference type="Pfam" id="PF00704">
    <property type="entry name" value="Glyco_hydro_18"/>
    <property type="match status" value="1"/>
</dbReference>
<proteinExistence type="predicted"/>
<dbReference type="SUPFAM" id="SSF51445">
    <property type="entry name" value="(Trans)glycosidases"/>
    <property type="match status" value="1"/>
</dbReference>
<dbReference type="InterPro" id="IPR011583">
    <property type="entry name" value="Chitinase_II/V-like_cat"/>
</dbReference>
<dbReference type="InterPro" id="IPR017853">
    <property type="entry name" value="GH"/>
</dbReference>
<dbReference type="PANTHER" id="PTHR11177">
    <property type="entry name" value="CHITINASE"/>
    <property type="match status" value="1"/>
</dbReference>
<dbReference type="GO" id="GO:0005975">
    <property type="term" value="P:carbohydrate metabolic process"/>
    <property type="evidence" value="ECO:0007669"/>
    <property type="project" value="InterPro"/>
</dbReference>
<dbReference type="WBParaSite" id="GPUH_0001987901-mRNA-1">
    <property type="protein sequence ID" value="GPUH_0001987901-mRNA-1"/>
    <property type="gene ID" value="GPUH_0001987901"/>
</dbReference>
<dbReference type="SMART" id="SM00636">
    <property type="entry name" value="Glyco_18"/>
    <property type="match status" value="1"/>
</dbReference>
<organism evidence="2">
    <name type="scientific">Gongylonema pulchrum</name>
    <dbReference type="NCBI Taxonomy" id="637853"/>
    <lineage>
        <taxon>Eukaryota</taxon>
        <taxon>Metazoa</taxon>
        <taxon>Ecdysozoa</taxon>
        <taxon>Nematoda</taxon>
        <taxon>Chromadorea</taxon>
        <taxon>Rhabditida</taxon>
        <taxon>Spirurina</taxon>
        <taxon>Spiruromorpha</taxon>
        <taxon>Spiruroidea</taxon>
        <taxon>Gongylonematidae</taxon>
        <taxon>Gongylonema</taxon>
    </lineage>
</organism>
<protein>
    <submittedName>
        <fullName evidence="2">Glyco_18 domain-containing protein</fullName>
    </submittedName>
</protein>
<dbReference type="PANTHER" id="PTHR11177:SF317">
    <property type="entry name" value="CHITINASE 12-RELATED"/>
    <property type="match status" value="1"/>
</dbReference>
<feature type="domain" description="GH18" evidence="1">
    <location>
        <begin position="1"/>
        <end position="271"/>
    </location>
</feature>
<dbReference type="InterPro" id="IPR029070">
    <property type="entry name" value="Chitinase_insertion_sf"/>
</dbReference>
<dbReference type="GO" id="GO:0008061">
    <property type="term" value="F:chitin binding"/>
    <property type="evidence" value="ECO:0007669"/>
    <property type="project" value="InterPro"/>
</dbReference>
<dbReference type="SUPFAM" id="SSF54556">
    <property type="entry name" value="Chitinase insertion domain"/>
    <property type="match status" value="1"/>
</dbReference>
<dbReference type="GO" id="GO:0005576">
    <property type="term" value="C:extracellular region"/>
    <property type="evidence" value="ECO:0007669"/>
    <property type="project" value="TreeGrafter"/>
</dbReference>